<gene>
    <name evidence="10" type="ORF">MNBD_GAMMA01-1275</name>
</gene>
<dbReference type="PIRSF" id="PIRSF010376">
    <property type="entry name" value="IspE"/>
    <property type="match status" value="1"/>
</dbReference>
<protein>
    <recommendedName>
        <fullName evidence="2">4-(cytidine 5'-diphospho)-2-C-methyl-D-erythritol kinase</fullName>
        <ecNumber evidence="2">2.7.1.148</ecNumber>
    </recommendedName>
    <alternativeName>
        <fullName evidence="7">4-(cytidine-5'-diphospho)-2-C-methyl-D-erythritol kinase</fullName>
    </alternativeName>
</protein>
<accession>A0A3B0VAN8</accession>
<dbReference type="GO" id="GO:0050515">
    <property type="term" value="F:4-(cytidine 5'-diphospho)-2-C-methyl-D-erythritol kinase activity"/>
    <property type="evidence" value="ECO:0007669"/>
    <property type="project" value="UniProtKB-EC"/>
</dbReference>
<dbReference type="SUPFAM" id="SSF54211">
    <property type="entry name" value="Ribosomal protein S5 domain 2-like"/>
    <property type="match status" value="1"/>
</dbReference>
<dbReference type="GO" id="GO:0016114">
    <property type="term" value="P:terpenoid biosynthetic process"/>
    <property type="evidence" value="ECO:0007669"/>
    <property type="project" value="InterPro"/>
</dbReference>
<dbReference type="Gene3D" id="3.30.230.10">
    <property type="match status" value="1"/>
</dbReference>
<keyword evidence="6" id="KW-0067">ATP-binding</keyword>
<dbReference type="InterPro" id="IPR014721">
    <property type="entry name" value="Ribsml_uS5_D2-typ_fold_subgr"/>
</dbReference>
<reference evidence="10" key="1">
    <citation type="submission" date="2018-06" db="EMBL/GenBank/DDBJ databases">
        <authorList>
            <person name="Zhirakovskaya E."/>
        </authorList>
    </citation>
    <scope>NUCLEOTIDE SEQUENCE</scope>
</reference>
<evidence type="ECO:0000256" key="4">
    <source>
        <dbReference type="ARBA" id="ARBA00022741"/>
    </source>
</evidence>
<dbReference type="AlphaFoldDB" id="A0A3B0VAN8"/>
<dbReference type="HAMAP" id="MF_00061">
    <property type="entry name" value="IspE"/>
    <property type="match status" value="1"/>
</dbReference>
<organism evidence="10">
    <name type="scientific">hydrothermal vent metagenome</name>
    <dbReference type="NCBI Taxonomy" id="652676"/>
    <lineage>
        <taxon>unclassified sequences</taxon>
        <taxon>metagenomes</taxon>
        <taxon>ecological metagenomes</taxon>
    </lineage>
</organism>
<dbReference type="InterPro" id="IPR006204">
    <property type="entry name" value="GHMP_kinase_N_dom"/>
</dbReference>
<evidence type="ECO:0000259" key="9">
    <source>
        <dbReference type="Pfam" id="PF08544"/>
    </source>
</evidence>
<sequence length="276" mass="31087">MQVLSPAKINLMLRILGQRRDGYHLLQTYFQLLNWGDEMQFLPYKNMNTIDNMEIKIHGQFVDLKQQDNLIYKAAQLLLPYRKIATGVEIKVDKKIPQGAGLGGGSSNAGTTLRVLNKLWQCDLTQQQLQKLAVKLGADVPIFVLNQSALATGIGEKLLAYEVDSYYFVLLLFPQVNIATIDVFADKDLIRNQTAIAADKVRDKKYWTNACLPVVLEHYPEVVKMYKIATKIAPVYLSGTGSTLFANFDSSQKAQDFIRSCPSHWNTIVCESKINP</sequence>
<dbReference type="Pfam" id="PF00288">
    <property type="entry name" value="GHMP_kinases_N"/>
    <property type="match status" value="1"/>
</dbReference>
<evidence type="ECO:0000256" key="2">
    <source>
        <dbReference type="ARBA" id="ARBA00012052"/>
    </source>
</evidence>
<evidence type="ECO:0000256" key="7">
    <source>
        <dbReference type="ARBA" id="ARBA00032554"/>
    </source>
</evidence>
<keyword evidence="4" id="KW-0547">Nucleotide-binding</keyword>
<keyword evidence="5 10" id="KW-0418">Kinase</keyword>
<dbReference type="PANTHER" id="PTHR43527:SF2">
    <property type="entry name" value="4-DIPHOSPHOCYTIDYL-2-C-METHYL-D-ERYTHRITOL KINASE, CHLOROPLASTIC"/>
    <property type="match status" value="1"/>
</dbReference>
<dbReference type="Pfam" id="PF08544">
    <property type="entry name" value="GHMP_kinases_C"/>
    <property type="match status" value="1"/>
</dbReference>
<dbReference type="SUPFAM" id="SSF55060">
    <property type="entry name" value="GHMP Kinase, C-terminal domain"/>
    <property type="match status" value="1"/>
</dbReference>
<evidence type="ECO:0000259" key="8">
    <source>
        <dbReference type="Pfam" id="PF00288"/>
    </source>
</evidence>
<comment type="similarity">
    <text evidence="1">Belongs to the GHMP kinase family. IspE subfamily.</text>
</comment>
<evidence type="ECO:0000313" key="10">
    <source>
        <dbReference type="EMBL" id="VAW33889.1"/>
    </source>
</evidence>
<dbReference type="EC" id="2.7.1.148" evidence="2"/>
<dbReference type="Gene3D" id="3.30.70.890">
    <property type="entry name" value="GHMP kinase, C-terminal domain"/>
    <property type="match status" value="1"/>
</dbReference>
<dbReference type="InterPro" id="IPR020568">
    <property type="entry name" value="Ribosomal_Su5_D2-typ_SF"/>
</dbReference>
<dbReference type="InterPro" id="IPR004424">
    <property type="entry name" value="IspE"/>
</dbReference>
<proteinExistence type="inferred from homology"/>
<evidence type="ECO:0000256" key="5">
    <source>
        <dbReference type="ARBA" id="ARBA00022777"/>
    </source>
</evidence>
<evidence type="ECO:0000256" key="6">
    <source>
        <dbReference type="ARBA" id="ARBA00022840"/>
    </source>
</evidence>
<feature type="domain" description="GHMP kinase N-terminal" evidence="8">
    <location>
        <begin position="69"/>
        <end position="145"/>
    </location>
</feature>
<dbReference type="EMBL" id="UOEW01000047">
    <property type="protein sequence ID" value="VAW33889.1"/>
    <property type="molecule type" value="Genomic_DNA"/>
</dbReference>
<keyword evidence="3 10" id="KW-0808">Transferase</keyword>
<dbReference type="GO" id="GO:0005524">
    <property type="term" value="F:ATP binding"/>
    <property type="evidence" value="ECO:0007669"/>
    <property type="project" value="UniProtKB-KW"/>
</dbReference>
<dbReference type="InterPro" id="IPR036554">
    <property type="entry name" value="GHMP_kinase_C_sf"/>
</dbReference>
<dbReference type="InterPro" id="IPR013750">
    <property type="entry name" value="GHMP_kinase_C_dom"/>
</dbReference>
<dbReference type="PANTHER" id="PTHR43527">
    <property type="entry name" value="4-DIPHOSPHOCYTIDYL-2-C-METHYL-D-ERYTHRITOL KINASE, CHLOROPLASTIC"/>
    <property type="match status" value="1"/>
</dbReference>
<evidence type="ECO:0000256" key="1">
    <source>
        <dbReference type="ARBA" id="ARBA00009684"/>
    </source>
</evidence>
<name>A0A3B0VAN8_9ZZZZ</name>
<feature type="domain" description="GHMP kinase C-terminal" evidence="9">
    <location>
        <begin position="213"/>
        <end position="266"/>
    </location>
</feature>
<dbReference type="NCBIfam" id="TIGR00154">
    <property type="entry name" value="ispE"/>
    <property type="match status" value="1"/>
</dbReference>
<evidence type="ECO:0000256" key="3">
    <source>
        <dbReference type="ARBA" id="ARBA00022679"/>
    </source>
</evidence>